<organism evidence="1">
    <name type="scientific">Glycine max</name>
    <name type="common">Soybean</name>
    <name type="synonym">Glycine hispida</name>
    <dbReference type="NCBI Taxonomy" id="3847"/>
    <lineage>
        <taxon>Eukaryota</taxon>
        <taxon>Viridiplantae</taxon>
        <taxon>Streptophyta</taxon>
        <taxon>Embryophyta</taxon>
        <taxon>Tracheophyta</taxon>
        <taxon>Spermatophyta</taxon>
        <taxon>Magnoliopsida</taxon>
        <taxon>eudicotyledons</taxon>
        <taxon>Gunneridae</taxon>
        <taxon>Pentapetalae</taxon>
        <taxon>rosids</taxon>
        <taxon>fabids</taxon>
        <taxon>Fabales</taxon>
        <taxon>Fabaceae</taxon>
        <taxon>Papilionoideae</taxon>
        <taxon>50 kb inversion clade</taxon>
        <taxon>NPAAA clade</taxon>
        <taxon>indigoferoid/millettioid clade</taxon>
        <taxon>Phaseoleae</taxon>
        <taxon>Glycine</taxon>
        <taxon>Glycine subgen. Soja</taxon>
    </lineage>
</organism>
<dbReference type="InParanoid" id="A0A0R0FY92"/>
<dbReference type="Gramene" id="KRH11134">
    <property type="protein sequence ID" value="KRH11134"/>
    <property type="gene ID" value="GLYMA_15G091100"/>
</dbReference>
<keyword evidence="3" id="KW-1185">Reference proteome</keyword>
<evidence type="ECO:0000313" key="3">
    <source>
        <dbReference type="Proteomes" id="UP000008827"/>
    </source>
</evidence>
<name>A0A0R0FY92_SOYBN</name>
<dbReference type="EMBL" id="CM000848">
    <property type="protein sequence ID" value="KRH11134.1"/>
    <property type="molecule type" value="Genomic_DNA"/>
</dbReference>
<reference evidence="1" key="3">
    <citation type="submission" date="2018-07" db="EMBL/GenBank/DDBJ databases">
        <title>WGS assembly of Glycine max.</title>
        <authorList>
            <person name="Schmutz J."/>
            <person name="Cannon S."/>
            <person name="Schlueter J."/>
            <person name="Ma J."/>
            <person name="Mitros T."/>
            <person name="Nelson W."/>
            <person name="Hyten D."/>
            <person name="Song Q."/>
            <person name="Thelen J."/>
            <person name="Cheng J."/>
            <person name="Xu D."/>
            <person name="Hellsten U."/>
            <person name="May G."/>
            <person name="Yu Y."/>
            <person name="Sakurai T."/>
            <person name="Umezawa T."/>
            <person name="Bhattacharyya M."/>
            <person name="Sandhu D."/>
            <person name="Valliyodan B."/>
            <person name="Lindquist E."/>
            <person name="Peto M."/>
            <person name="Grant D."/>
            <person name="Shu S."/>
            <person name="Goodstein D."/>
            <person name="Barry K."/>
            <person name="Futrell-Griggs M."/>
            <person name="Abernathy B."/>
            <person name="Du J."/>
            <person name="Tian Z."/>
            <person name="Zhu L."/>
            <person name="Gill N."/>
            <person name="Joshi T."/>
            <person name="Libault M."/>
            <person name="Sethuraman A."/>
            <person name="Zhang X."/>
            <person name="Shinozaki K."/>
            <person name="Nguyen H."/>
            <person name="Wing R."/>
            <person name="Cregan P."/>
            <person name="Specht J."/>
            <person name="Grimwood J."/>
            <person name="Rokhsar D."/>
            <person name="Stacey G."/>
            <person name="Shoemaker R."/>
            <person name="Jackson S."/>
        </authorList>
    </citation>
    <scope>NUCLEOTIDE SEQUENCE</scope>
    <source>
        <tissue evidence="1">Callus</tissue>
    </source>
</reference>
<evidence type="ECO:0000313" key="1">
    <source>
        <dbReference type="EMBL" id="KRH11134.1"/>
    </source>
</evidence>
<protein>
    <recommendedName>
        <fullName evidence="4">RNase H type-1 domain-containing protein</fullName>
    </recommendedName>
</protein>
<accession>A0A0R0FY92</accession>
<proteinExistence type="predicted"/>
<evidence type="ECO:0008006" key="4">
    <source>
        <dbReference type="Google" id="ProtNLM"/>
    </source>
</evidence>
<reference evidence="2" key="2">
    <citation type="submission" date="2018-02" db="UniProtKB">
        <authorList>
            <consortium name="EnsemblPlants"/>
        </authorList>
    </citation>
    <scope>IDENTIFICATION</scope>
    <source>
        <strain evidence="2">Williams 82</strain>
    </source>
</reference>
<dbReference type="EnsemblPlants" id="KRH11134">
    <property type="protein sequence ID" value="KRH11134"/>
    <property type="gene ID" value="GLYMA_15G091100"/>
</dbReference>
<gene>
    <name evidence="1" type="ORF">GLYMA_15G091100</name>
</gene>
<dbReference type="OMA" id="NYISHCI"/>
<sequence length="88" mass="10516">MDLKYNSMQLKIDDKINFEYVDRFELGAIILQCKNLLVHKPNYRIQFVRRKANDVTRFLARVATSHTRLKFFQHIPSCIFSLIMNEIP</sequence>
<dbReference type="AlphaFoldDB" id="A0A0R0FY92"/>
<evidence type="ECO:0000313" key="2">
    <source>
        <dbReference type="EnsemblPlants" id="KRH11134"/>
    </source>
</evidence>
<dbReference type="Proteomes" id="UP000008827">
    <property type="component" value="Chromosome 15"/>
</dbReference>
<reference evidence="1 2" key="1">
    <citation type="journal article" date="2010" name="Nature">
        <title>Genome sequence of the palaeopolyploid soybean.</title>
        <authorList>
            <person name="Schmutz J."/>
            <person name="Cannon S.B."/>
            <person name="Schlueter J."/>
            <person name="Ma J."/>
            <person name="Mitros T."/>
            <person name="Nelson W."/>
            <person name="Hyten D.L."/>
            <person name="Song Q."/>
            <person name="Thelen J.J."/>
            <person name="Cheng J."/>
            <person name="Xu D."/>
            <person name="Hellsten U."/>
            <person name="May G.D."/>
            <person name="Yu Y."/>
            <person name="Sakurai T."/>
            <person name="Umezawa T."/>
            <person name="Bhattacharyya M.K."/>
            <person name="Sandhu D."/>
            <person name="Valliyodan B."/>
            <person name="Lindquist E."/>
            <person name="Peto M."/>
            <person name="Grant D."/>
            <person name="Shu S."/>
            <person name="Goodstein D."/>
            <person name="Barry K."/>
            <person name="Futrell-Griggs M."/>
            <person name="Abernathy B."/>
            <person name="Du J."/>
            <person name="Tian Z."/>
            <person name="Zhu L."/>
            <person name="Gill N."/>
            <person name="Joshi T."/>
            <person name="Libault M."/>
            <person name="Sethuraman A."/>
            <person name="Zhang X.-C."/>
            <person name="Shinozaki K."/>
            <person name="Nguyen H.T."/>
            <person name="Wing R.A."/>
            <person name="Cregan P."/>
            <person name="Specht J."/>
            <person name="Grimwood J."/>
            <person name="Rokhsar D."/>
            <person name="Stacey G."/>
            <person name="Shoemaker R.C."/>
            <person name="Jackson S.A."/>
        </authorList>
    </citation>
    <scope>NUCLEOTIDE SEQUENCE</scope>
    <source>
        <strain evidence="2">cv. Williams 82</strain>
        <tissue evidence="1">Callus</tissue>
    </source>
</reference>